<sequence>MSHRSRLAGFIIDCQDTDSDTAAAFWSAALGLQALPAETDSDGDGAQYTRLRDAPGELQVEVQRVSHPSRVHLDIEADDIDAEADRLEALGARRIGFVKRWWVMEAPTGHRFCVVAMKHPARGQTPNTWE</sequence>
<dbReference type="CDD" id="cd06587">
    <property type="entry name" value="VOC"/>
    <property type="match status" value="1"/>
</dbReference>
<organism evidence="2 3">
    <name type="scientific">Stenotrophomonas pictorum JCM 9942</name>
    <dbReference type="NCBI Taxonomy" id="1236960"/>
    <lineage>
        <taxon>Bacteria</taxon>
        <taxon>Pseudomonadati</taxon>
        <taxon>Pseudomonadota</taxon>
        <taxon>Gammaproteobacteria</taxon>
        <taxon>Lysobacterales</taxon>
        <taxon>Lysobacteraceae</taxon>
        <taxon>Stenotrophomonas</taxon>
    </lineage>
</organism>
<dbReference type="Pfam" id="PF18029">
    <property type="entry name" value="Glyoxalase_6"/>
    <property type="match status" value="1"/>
</dbReference>
<feature type="domain" description="VOC" evidence="1">
    <location>
        <begin position="6"/>
        <end position="130"/>
    </location>
</feature>
<dbReference type="PROSITE" id="PS51819">
    <property type="entry name" value="VOC"/>
    <property type="match status" value="1"/>
</dbReference>
<gene>
    <name evidence="2" type="ORF">ARC78_09750</name>
</gene>
<dbReference type="InterPro" id="IPR029068">
    <property type="entry name" value="Glyas_Bleomycin-R_OHBP_Dase"/>
</dbReference>
<dbReference type="PANTHER" id="PTHR35908">
    <property type="entry name" value="HYPOTHETICAL FUSION PROTEIN"/>
    <property type="match status" value="1"/>
</dbReference>
<protein>
    <submittedName>
        <fullName evidence="2">Glyoxalase</fullName>
    </submittedName>
</protein>
<comment type="caution">
    <text evidence="2">The sequence shown here is derived from an EMBL/GenBank/DDBJ whole genome shotgun (WGS) entry which is preliminary data.</text>
</comment>
<dbReference type="RefSeq" id="WP_054660678.1">
    <property type="nucleotide sequence ID" value="NZ_BAZI01000477.1"/>
</dbReference>
<name>A0A0R0ABB5_9GAMM</name>
<dbReference type="OrthoDB" id="69243at2"/>
<dbReference type="Gene3D" id="3.10.180.10">
    <property type="entry name" value="2,3-Dihydroxybiphenyl 1,2-Dioxygenase, domain 1"/>
    <property type="match status" value="1"/>
</dbReference>
<proteinExistence type="predicted"/>
<dbReference type="InterPro" id="IPR041581">
    <property type="entry name" value="Glyoxalase_6"/>
</dbReference>
<dbReference type="AlphaFoldDB" id="A0A0R0ABB5"/>
<dbReference type="SUPFAM" id="SSF54593">
    <property type="entry name" value="Glyoxalase/Bleomycin resistance protein/Dihydroxybiphenyl dioxygenase"/>
    <property type="match status" value="1"/>
</dbReference>
<dbReference type="InterPro" id="IPR037523">
    <property type="entry name" value="VOC_core"/>
</dbReference>
<reference evidence="2 3" key="1">
    <citation type="submission" date="2015-10" db="EMBL/GenBank/DDBJ databases">
        <title>Genome sequencing and analysis of members of genus Stenotrophomonas.</title>
        <authorList>
            <person name="Patil P.P."/>
            <person name="Midha S."/>
            <person name="Patil P.B."/>
        </authorList>
    </citation>
    <scope>NUCLEOTIDE SEQUENCE [LARGE SCALE GENOMIC DNA]</scope>
    <source>
        <strain evidence="2 3">JCM 9942</strain>
    </source>
</reference>
<dbReference type="PANTHER" id="PTHR35908:SF1">
    <property type="entry name" value="CONSERVED PROTEIN"/>
    <property type="match status" value="1"/>
</dbReference>
<keyword evidence="3" id="KW-1185">Reference proteome</keyword>
<accession>A0A0R0ABB5</accession>
<evidence type="ECO:0000259" key="1">
    <source>
        <dbReference type="PROSITE" id="PS51819"/>
    </source>
</evidence>
<dbReference type="Proteomes" id="UP000050836">
    <property type="component" value="Unassembled WGS sequence"/>
</dbReference>
<evidence type="ECO:0000313" key="3">
    <source>
        <dbReference type="Proteomes" id="UP000050836"/>
    </source>
</evidence>
<evidence type="ECO:0000313" key="2">
    <source>
        <dbReference type="EMBL" id="KRG42220.1"/>
    </source>
</evidence>
<dbReference type="EMBL" id="LLXS01000020">
    <property type="protein sequence ID" value="KRG42220.1"/>
    <property type="molecule type" value="Genomic_DNA"/>
</dbReference>